<sequence length="78" mass="8743">MRPTAAGIDTFNSYFYSRHYQHLRYHLNPVLLPLPRLSPSSKLLTALLSPLPSPTTLTIAYIDTFRTLPAPVPCPYSA</sequence>
<reference evidence="1 2" key="1">
    <citation type="submission" date="2019-05" db="EMBL/GenBank/DDBJ databases">
        <title>Another draft genome of Portunus trituberculatus and its Hox gene families provides insights of decapod evolution.</title>
        <authorList>
            <person name="Jeong J.-H."/>
            <person name="Song I."/>
            <person name="Kim S."/>
            <person name="Choi T."/>
            <person name="Kim D."/>
            <person name="Ryu S."/>
            <person name="Kim W."/>
        </authorList>
    </citation>
    <scope>NUCLEOTIDE SEQUENCE [LARGE SCALE GENOMIC DNA]</scope>
    <source>
        <tissue evidence="1">Muscle</tissue>
    </source>
</reference>
<keyword evidence="2" id="KW-1185">Reference proteome</keyword>
<name>A0A5B7F9Y9_PORTR</name>
<protein>
    <submittedName>
        <fullName evidence="1">Uncharacterized protein</fullName>
    </submittedName>
</protein>
<dbReference type="AlphaFoldDB" id="A0A5B7F9Y9"/>
<evidence type="ECO:0000313" key="2">
    <source>
        <dbReference type="Proteomes" id="UP000324222"/>
    </source>
</evidence>
<evidence type="ECO:0000313" key="1">
    <source>
        <dbReference type="EMBL" id="MPC44011.1"/>
    </source>
</evidence>
<comment type="caution">
    <text evidence="1">The sequence shown here is derived from an EMBL/GenBank/DDBJ whole genome shotgun (WGS) entry which is preliminary data.</text>
</comment>
<organism evidence="1 2">
    <name type="scientific">Portunus trituberculatus</name>
    <name type="common">Swimming crab</name>
    <name type="synonym">Neptunus trituberculatus</name>
    <dbReference type="NCBI Taxonomy" id="210409"/>
    <lineage>
        <taxon>Eukaryota</taxon>
        <taxon>Metazoa</taxon>
        <taxon>Ecdysozoa</taxon>
        <taxon>Arthropoda</taxon>
        <taxon>Crustacea</taxon>
        <taxon>Multicrustacea</taxon>
        <taxon>Malacostraca</taxon>
        <taxon>Eumalacostraca</taxon>
        <taxon>Eucarida</taxon>
        <taxon>Decapoda</taxon>
        <taxon>Pleocyemata</taxon>
        <taxon>Brachyura</taxon>
        <taxon>Eubrachyura</taxon>
        <taxon>Portunoidea</taxon>
        <taxon>Portunidae</taxon>
        <taxon>Portuninae</taxon>
        <taxon>Portunus</taxon>
    </lineage>
</organism>
<proteinExistence type="predicted"/>
<accession>A0A5B7F9Y9</accession>
<dbReference type="EMBL" id="VSRR010006082">
    <property type="protein sequence ID" value="MPC44011.1"/>
    <property type="molecule type" value="Genomic_DNA"/>
</dbReference>
<gene>
    <name evidence="1" type="ORF">E2C01_037670</name>
</gene>
<dbReference type="Proteomes" id="UP000324222">
    <property type="component" value="Unassembled WGS sequence"/>
</dbReference>